<dbReference type="GO" id="GO:0016740">
    <property type="term" value="F:transferase activity"/>
    <property type="evidence" value="ECO:0007669"/>
    <property type="project" value="UniProtKB-KW"/>
</dbReference>
<dbReference type="Proteomes" id="UP000216533">
    <property type="component" value="Unassembled WGS sequence"/>
</dbReference>
<dbReference type="AlphaFoldDB" id="A0A255E6U7"/>
<dbReference type="EMBL" id="NMVI01000026">
    <property type="protein sequence ID" value="OYN85122.1"/>
    <property type="molecule type" value="Genomic_DNA"/>
</dbReference>
<evidence type="ECO:0000313" key="1">
    <source>
        <dbReference type="EMBL" id="OYN85122.1"/>
    </source>
</evidence>
<keyword evidence="1" id="KW-0808">Transferase</keyword>
<dbReference type="Pfam" id="PF04237">
    <property type="entry name" value="YjbR"/>
    <property type="match status" value="1"/>
</dbReference>
<dbReference type="Gene3D" id="3.90.1150.30">
    <property type="match status" value="1"/>
</dbReference>
<sequence>MVHAQMYDEDDEIFRRVRTLALALPEAQEKVSHGRPAFFTTKVFCYYGGSLKVDGSWVQRPQSIMVLADLAEREALRSRPEAYVPGYLGGSGWTGLDITEETDWDEVREWVIGSYRVTAPKRLAALT</sequence>
<proteinExistence type="predicted"/>
<dbReference type="RefSeq" id="WP_094451586.1">
    <property type="nucleotide sequence ID" value="NZ_NMVI01000026.1"/>
</dbReference>
<accession>A0A255E6U7</accession>
<protein>
    <submittedName>
        <fullName evidence="1">Phosphoribosylglycinamide formyltransferase</fullName>
    </submittedName>
</protein>
<dbReference type="InterPro" id="IPR038056">
    <property type="entry name" value="YjbR-like_sf"/>
</dbReference>
<organism evidence="1 2">
    <name type="scientific">Parenemella sanctibonifatiensis</name>
    <dbReference type="NCBI Taxonomy" id="2016505"/>
    <lineage>
        <taxon>Bacteria</taxon>
        <taxon>Bacillati</taxon>
        <taxon>Actinomycetota</taxon>
        <taxon>Actinomycetes</taxon>
        <taxon>Propionibacteriales</taxon>
        <taxon>Propionibacteriaceae</taxon>
        <taxon>Parenemella</taxon>
    </lineage>
</organism>
<gene>
    <name evidence="1" type="ORF">CGZ92_11720</name>
</gene>
<reference evidence="1 2" key="1">
    <citation type="submission" date="2017-07" db="EMBL/GenBank/DDBJ databases">
        <title>Draft whole genome sequences of clinical Proprionibacteriaceae strains.</title>
        <authorList>
            <person name="Bernier A.-M."/>
            <person name="Bernard K."/>
            <person name="Domingo M.-C."/>
        </authorList>
    </citation>
    <scope>NUCLEOTIDE SEQUENCE [LARGE SCALE GENOMIC DNA]</scope>
    <source>
        <strain evidence="1 2">NML 160184</strain>
    </source>
</reference>
<comment type="caution">
    <text evidence="1">The sequence shown here is derived from an EMBL/GenBank/DDBJ whole genome shotgun (WGS) entry which is preliminary data.</text>
</comment>
<dbReference type="SUPFAM" id="SSF142906">
    <property type="entry name" value="YjbR-like"/>
    <property type="match status" value="1"/>
</dbReference>
<name>A0A255E6U7_9ACTN</name>
<dbReference type="InterPro" id="IPR058532">
    <property type="entry name" value="YjbR/MT2646/Rv2570-like"/>
</dbReference>
<evidence type="ECO:0000313" key="2">
    <source>
        <dbReference type="Proteomes" id="UP000216533"/>
    </source>
</evidence>